<dbReference type="RefSeq" id="WP_188533430.1">
    <property type="nucleotide sequence ID" value="NZ_BMGR01000020.1"/>
</dbReference>
<proteinExistence type="predicted"/>
<evidence type="ECO:0000256" key="1">
    <source>
        <dbReference type="SAM" id="MobiDB-lite"/>
    </source>
</evidence>
<reference evidence="2" key="1">
    <citation type="journal article" date="2014" name="Int. J. Syst. Evol. Microbiol.">
        <title>Complete genome sequence of Corynebacterium casei LMG S-19264T (=DSM 44701T), isolated from a smear-ripened cheese.</title>
        <authorList>
            <consortium name="US DOE Joint Genome Institute (JGI-PGF)"/>
            <person name="Walter F."/>
            <person name="Albersmeier A."/>
            <person name="Kalinowski J."/>
            <person name="Ruckert C."/>
        </authorList>
    </citation>
    <scope>NUCLEOTIDE SEQUENCE</scope>
    <source>
        <strain evidence="2">CGMCC 1.12987</strain>
    </source>
</reference>
<evidence type="ECO:0000313" key="3">
    <source>
        <dbReference type="Proteomes" id="UP000644756"/>
    </source>
</evidence>
<gene>
    <name evidence="2" type="ORF">GCM10010916_46020</name>
</gene>
<organism evidence="2 3">
    <name type="scientific">Paenibacillus abyssi</name>
    <dbReference type="NCBI Taxonomy" id="1340531"/>
    <lineage>
        <taxon>Bacteria</taxon>
        <taxon>Bacillati</taxon>
        <taxon>Bacillota</taxon>
        <taxon>Bacilli</taxon>
        <taxon>Bacillales</taxon>
        <taxon>Paenibacillaceae</taxon>
        <taxon>Paenibacillus</taxon>
    </lineage>
</organism>
<comment type="caution">
    <text evidence="2">The sequence shown here is derived from an EMBL/GenBank/DDBJ whole genome shotgun (WGS) entry which is preliminary data.</text>
</comment>
<protein>
    <recommendedName>
        <fullName evidence="4">DUF3905 domain-containing protein</fullName>
    </recommendedName>
</protein>
<sequence>MTDRSDLDPYEIEFLPEYRKGRGPKEPFVNRHGVVIGDHMYESEQSPLQQWSKETDPSIMSGDEWVHPYKDIGFTTAENRDCFEKGIPPQGGIFMHPDKDVAYSNETSRRKSDTDEDEI</sequence>
<accession>A0A917G5T6</accession>
<dbReference type="InterPro" id="IPR024999">
    <property type="entry name" value="DUF3905"/>
</dbReference>
<feature type="compositionally biased region" description="Basic and acidic residues" evidence="1">
    <location>
        <begin position="96"/>
        <end position="113"/>
    </location>
</feature>
<reference evidence="2" key="2">
    <citation type="submission" date="2020-09" db="EMBL/GenBank/DDBJ databases">
        <authorList>
            <person name="Sun Q."/>
            <person name="Zhou Y."/>
        </authorList>
    </citation>
    <scope>NUCLEOTIDE SEQUENCE</scope>
    <source>
        <strain evidence="2">CGMCC 1.12987</strain>
    </source>
</reference>
<feature type="region of interest" description="Disordered" evidence="1">
    <location>
        <begin position="81"/>
        <end position="119"/>
    </location>
</feature>
<dbReference type="AlphaFoldDB" id="A0A917G5T6"/>
<evidence type="ECO:0000313" key="2">
    <source>
        <dbReference type="EMBL" id="GGG24304.1"/>
    </source>
</evidence>
<evidence type="ECO:0008006" key="4">
    <source>
        <dbReference type="Google" id="ProtNLM"/>
    </source>
</evidence>
<keyword evidence="3" id="KW-1185">Reference proteome</keyword>
<dbReference type="Proteomes" id="UP000644756">
    <property type="component" value="Unassembled WGS sequence"/>
</dbReference>
<dbReference type="EMBL" id="BMGR01000020">
    <property type="protein sequence ID" value="GGG24304.1"/>
    <property type="molecule type" value="Genomic_DNA"/>
</dbReference>
<dbReference type="Pfam" id="PF13045">
    <property type="entry name" value="DUF3905"/>
    <property type="match status" value="1"/>
</dbReference>
<name>A0A917G5T6_9BACL</name>